<organism evidence="2 3">
    <name type="scientific">Solanum commersonii</name>
    <name type="common">Commerson's wild potato</name>
    <name type="synonym">Commerson's nightshade</name>
    <dbReference type="NCBI Taxonomy" id="4109"/>
    <lineage>
        <taxon>Eukaryota</taxon>
        <taxon>Viridiplantae</taxon>
        <taxon>Streptophyta</taxon>
        <taxon>Embryophyta</taxon>
        <taxon>Tracheophyta</taxon>
        <taxon>Spermatophyta</taxon>
        <taxon>Magnoliopsida</taxon>
        <taxon>eudicotyledons</taxon>
        <taxon>Gunneridae</taxon>
        <taxon>Pentapetalae</taxon>
        <taxon>asterids</taxon>
        <taxon>lamiids</taxon>
        <taxon>Solanales</taxon>
        <taxon>Solanaceae</taxon>
        <taxon>Solanoideae</taxon>
        <taxon>Solaneae</taxon>
        <taxon>Solanum</taxon>
    </lineage>
</organism>
<protein>
    <submittedName>
        <fullName evidence="2">Uncharacterized protein</fullName>
    </submittedName>
</protein>
<evidence type="ECO:0000256" key="1">
    <source>
        <dbReference type="SAM" id="MobiDB-lite"/>
    </source>
</evidence>
<dbReference type="EMBL" id="JACXVP010000002">
    <property type="protein sequence ID" value="KAG5620896.1"/>
    <property type="molecule type" value="Genomic_DNA"/>
</dbReference>
<gene>
    <name evidence="2" type="ORF">H5410_006114</name>
</gene>
<evidence type="ECO:0000313" key="2">
    <source>
        <dbReference type="EMBL" id="KAG5620896.1"/>
    </source>
</evidence>
<dbReference type="Proteomes" id="UP000824120">
    <property type="component" value="Chromosome 2"/>
</dbReference>
<comment type="caution">
    <text evidence="2">The sequence shown here is derived from an EMBL/GenBank/DDBJ whole genome shotgun (WGS) entry which is preliminary data.</text>
</comment>
<name>A0A9J6A8Z8_SOLCO</name>
<evidence type="ECO:0000313" key="3">
    <source>
        <dbReference type="Proteomes" id="UP000824120"/>
    </source>
</evidence>
<feature type="region of interest" description="Disordered" evidence="1">
    <location>
        <begin position="72"/>
        <end position="106"/>
    </location>
</feature>
<dbReference type="OrthoDB" id="1304696at2759"/>
<dbReference type="AlphaFoldDB" id="A0A9J6A8Z8"/>
<sequence length="106" mass="12319">MPMLFEGKQKIDVMIVNVSNLLFVDLLAQAKALNIISLIVCDELMNSLQRRFWAMEPIFTLKSHLTRKLEKVRERSGKHKDQMKVDDVGNNKIVRENKESEEKSMS</sequence>
<reference evidence="2 3" key="1">
    <citation type="submission" date="2020-09" db="EMBL/GenBank/DDBJ databases">
        <title>De no assembly of potato wild relative species, Solanum commersonii.</title>
        <authorList>
            <person name="Cho K."/>
        </authorList>
    </citation>
    <scope>NUCLEOTIDE SEQUENCE [LARGE SCALE GENOMIC DNA]</scope>
    <source>
        <strain evidence="2">LZ3.2</strain>
        <tissue evidence="2">Leaf</tissue>
    </source>
</reference>
<keyword evidence="3" id="KW-1185">Reference proteome</keyword>
<accession>A0A9J6A8Z8</accession>
<proteinExistence type="predicted"/>